<comment type="caution">
    <text evidence="2">The sequence shown here is derived from an EMBL/GenBank/DDBJ whole genome shotgun (WGS) entry which is preliminary data.</text>
</comment>
<feature type="transmembrane region" description="Helical" evidence="1">
    <location>
        <begin position="99"/>
        <end position="121"/>
    </location>
</feature>
<keyword evidence="3" id="KW-1185">Reference proteome</keyword>
<protein>
    <recommendedName>
        <fullName evidence="4">Beta-carotene 15,15'-monooxygenase</fullName>
    </recommendedName>
</protein>
<evidence type="ECO:0000313" key="2">
    <source>
        <dbReference type="EMBL" id="MFC4402588.1"/>
    </source>
</evidence>
<feature type="transmembrane region" description="Helical" evidence="1">
    <location>
        <begin position="165"/>
        <end position="184"/>
    </location>
</feature>
<feature type="transmembrane region" description="Helical" evidence="1">
    <location>
        <begin position="41"/>
        <end position="62"/>
    </location>
</feature>
<keyword evidence="1" id="KW-0472">Membrane</keyword>
<evidence type="ECO:0000256" key="1">
    <source>
        <dbReference type="SAM" id="Phobius"/>
    </source>
</evidence>
<keyword evidence="1" id="KW-1133">Transmembrane helix</keyword>
<reference evidence="3" key="1">
    <citation type="journal article" date="2019" name="Int. J. Syst. Evol. Microbiol.">
        <title>The Global Catalogue of Microorganisms (GCM) 10K type strain sequencing project: providing services to taxonomists for standard genome sequencing and annotation.</title>
        <authorList>
            <consortium name="The Broad Institute Genomics Platform"/>
            <consortium name="The Broad Institute Genome Sequencing Center for Infectious Disease"/>
            <person name="Wu L."/>
            <person name="Ma J."/>
        </authorList>
    </citation>
    <scope>NUCLEOTIDE SEQUENCE [LARGE SCALE GENOMIC DNA]</scope>
    <source>
        <strain evidence="3">CCUG 37865</strain>
    </source>
</reference>
<organism evidence="2 3">
    <name type="scientific">Gracilibacillus xinjiangensis</name>
    <dbReference type="NCBI Taxonomy" id="1193282"/>
    <lineage>
        <taxon>Bacteria</taxon>
        <taxon>Bacillati</taxon>
        <taxon>Bacillota</taxon>
        <taxon>Bacilli</taxon>
        <taxon>Bacillales</taxon>
        <taxon>Bacillaceae</taxon>
        <taxon>Gracilibacillus</taxon>
    </lineage>
</organism>
<sequence>MVGSFAITNINWKRIIIFLLLALIPNYLIMQVQLVGPVDDLVGIGTAIDLVIILPLAIYFLGFKKRVPLLVLFAFIFWGMLLANWIIPREADGYLTYFNYSVIILEAGIICLELFLFLAILKRLPLLLENYKKEKNHHYHFLISLSAAAERAFSFKNEKLNKFRLVIRFLVTDIAAIYYSLFSWRQKAPVLANGHTFTFHKDGGYQGIIFMLVHAMILEVVAVHILVAQFSHVAAWILTIFDVYALLFIIADYQAIRLSSIVLDEKGIHFQKGVRQYGFIKWGQISEIRKNDKSPKEAAKDRESISLALHGIEQEPIPYVLQLNEPVEIHQLFGFKKSIKSIYVKLDQPHLFNERINDYLEKRDY</sequence>
<feature type="transmembrane region" description="Helical" evidence="1">
    <location>
        <begin position="12"/>
        <end position="29"/>
    </location>
</feature>
<name>A0ABV8WU17_9BACI</name>
<proteinExistence type="predicted"/>
<gene>
    <name evidence="2" type="ORF">ACFOY7_05840</name>
</gene>
<dbReference type="RefSeq" id="WP_390250322.1">
    <property type="nucleotide sequence ID" value="NZ_JBHSDT010000004.1"/>
</dbReference>
<feature type="transmembrane region" description="Helical" evidence="1">
    <location>
        <begin position="69"/>
        <end position="87"/>
    </location>
</feature>
<accession>A0ABV8WU17</accession>
<evidence type="ECO:0000313" key="3">
    <source>
        <dbReference type="Proteomes" id="UP001595882"/>
    </source>
</evidence>
<feature type="transmembrane region" description="Helical" evidence="1">
    <location>
        <begin position="233"/>
        <end position="251"/>
    </location>
</feature>
<dbReference type="EMBL" id="JBHSDT010000004">
    <property type="protein sequence ID" value="MFC4402588.1"/>
    <property type="molecule type" value="Genomic_DNA"/>
</dbReference>
<keyword evidence="1" id="KW-0812">Transmembrane</keyword>
<dbReference type="Proteomes" id="UP001595882">
    <property type="component" value="Unassembled WGS sequence"/>
</dbReference>
<evidence type="ECO:0008006" key="4">
    <source>
        <dbReference type="Google" id="ProtNLM"/>
    </source>
</evidence>
<feature type="transmembrane region" description="Helical" evidence="1">
    <location>
        <begin position="204"/>
        <end position="226"/>
    </location>
</feature>